<dbReference type="SMART" id="SM00448">
    <property type="entry name" value="REC"/>
    <property type="match status" value="1"/>
</dbReference>
<feature type="domain" description="Response regulatory" evidence="2">
    <location>
        <begin position="3"/>
        <end position="123"/>
    </location>
</feature>
<dbReference type="AlphaFoldDB" id="A0AA91I9J1"/>
<dbReference type="Pfam" id="PF00072">
    <property type="entry name" value="Response_reg"/>
    <property type="match status" value="1"/>
</dbReference>
<keyword evidence="1" id="KW-0597">Phosphoprotein</keyword>
<evidence type="ECO:0000256" key="1">
    <source>
        <dbReference type="PROSITE-ProRule" id="PRU00169"/>
    </source>
</evidence>
<accession>A0AA91I9J1</accession>
<comment type="caution">
    <text evidence="3">The sequence shown here is derived from an EMBL/GenBank/DDBJ whole genome shotgun (WGS) entry which is preliminary data.</text>
</comment>
<dbReference type="RefSeq" id="WP_172839931.1">
    <property type="nucleotide sequence ID" value="NZ_LVHG01000073.1"/>
</dbReference>
<dbReference type="GO" id="GO:0000160">
    <property type="term" value="P:phosphorelay signal transduction system"/>
    <property type="evidence" value="ECO:0007669"/>
    <property type="project" value="InterPro"/>
</dbReference>
<evidence type="ECO:0000313" key="4">
    <source>
        <dbReference type="Proteomes" id="UP000077852"/>
    </source>
</evidence>
<reference evidence="3 4" key="1">
    <citation type="submission" date="2016-03" db="EMBL/GenBank/DDBJ databases">
        <title>Genome sequence of Variovorax paradoxus KB5.</title>
        <authorList>
            <person name="Jeong H."/>
            <person name="Hong C.E."/>
            <person name="Jo S.H."/>
            <person name="Park J.M."/>
        </authorList>
    </citation>
    <scope>NUCLEOTIDE SEQUENCE [LARGE SCALE GENOMIC DNA]</scope>
    <source>
        <strain evidence="3 4">KB5</strain>
    </source>
</reference>
<dbReference type="Proteomes" id="UP000077852">
    <property type="component" value="Unassembled WGS sequence"/>
</dbReference>
<protein>
    <recommendedName>
        <fullName evidence="2">Response regulatory domain-containing protein</fullName>
    </recommendedName>
</protein>
<dbReference type="SUPFAM" id="SSF52172">
    <property type="entry name" value="CheY-like"/>
    <property type="match status" value="1"/>
</dbReference>
<dbReference type="PROSITE" id="PS50110">
    <property type="entry name" value="RESPONSE_REGULATORY"/>
    <property type="match status" value="1"/>
</dbReference>
<name>A0AA91I9J1_VARPD</name>
<feature type="modified residue" description="4-aspartylphosphate" evidence="1">
    <location>
        <position position="52"/>
    </location>
</feature>
<dbReference type="InterPro" id="IPR001789">
    <property type="entry name" value="Sig_transdc_resp-reg_receiver"/>
</dbReference>
<organism evidence="3 4">
    <name type="scientific">Variovorax paradoxus</name>
    <dbReference type="NCBI Taxonomy" id="34073"/>
    <lineage>
        <taxon>Bacteria</taxon>
        <taxon>Pseudomonadati</taxon>
        <taxon>Pseudomonadota</taxon>
        <taxon>Betaproteobacteria</taxon>
        <taxon>Burkholderiales</taxon>
        <taxon>Comamonadaceae</taxon>
        <taxon>Variovorax</taxon>
    </lineage>
</organism>
<evidence type="ECO:0000259" key="2">
    <source>
        <dbReference type="PROSITE" id="PS50110"/>
    </source>
</evidence>
<dbReference type="Gene3D" id="3.40.50.2300">
    <property type="match status" value="1"/>
</dbReference>
<gene>
    <name evidence="3" type="ORF">A3K87_02780</name>
</gene>
<proteinExistence type="predicted"/>
<evidence type="ECO:0000313" key="3">
    <source>
        <dbReference type="EMBL" id="OAK59309.1"/>
    </source>
</evidence>
<sequence length="125" mass="13075">MSNIMVFEEDGAMRVLISEWLGSEGHRVRSLPRHGAALDAAADPTVDLVVLDLPHPRSRSGDALRAVQAVHAAYPRSAVVGISAQVARSLGDTSEVTRALGVSRLLAKPCSREELLGAVAAALAA</sequence>
<dbReference type="EMBL" id="LVHG01000073">
    <property type="protein sequence ID" value="OAK59309.1"/>
    <property type="molecule type" value="Genomic_DNA"/>
</dbReference>
<dbReference type="InterPro" id="IPR011006">
    <property type="entry name" value="CheY-like_superfamily"/>
</dbReference>